<dbReference type="SUPFAM" id="SSF49313">
    <property type="entry name" value="Cadherin-like"/>
    <property type="match status" value="1"/>
</dbReference>
<feature type="region of interest" description="Disordered" evidence="1">
    <location>
        <begin position="563"/>
        <end position="647"/>
    </location>
</feature>
<feature type="domain" description="Cadherin" evidence="3">
    <location>
        <begin position="402"/>
        <end position="486"/>
    </location>
</feature>
<keyword evidence="5" id="KW-1185">Reference proteome</keyword>
<protein>
    <submittedName>
        <fullName evidence="4">Ig domain protein</fullName>
    </submittedName>
</protein>
<sequence>MQQREKYLAIGLGSIVVLWFGLPVFENSFLEPINNLVSEEEALQAEANERFDQQIEQRKRAKQLADWRKISLPPDPLDAQRLYEEWVSSLAKLSGFEETKVTLGRRSSQQDVFVTIPVTLETKATAQELAQFLERFESVELLHRISTCDVISPASEGNPDLQITLTAEGLSMKSAKQRTRLFPQIKLQTELKENQTVVEVEDATGFPEKANFRVRIDDEFLNVTAIDGNKWTLQRGVASTFSKSHSPGTTLELFPLLSEVEADSNAVEAMWSQSIFTKPAPQANYDPKLAATTAPPAIRGTKWDWKLNVTSWNPAFGSPMYTLIDSPQGVEIDERTGNLSWNVESDIDLGPRELQVLVYGSASKQAGFTSTVDMRVRDPNEPPVIDQTGTLRFFLGRASKKTIAADDPDGENGKLKFSIANAPEGMQIGENDGVLSWTPAESLEAQTYEIQVTVTDSDEDSESVTKTIPVSLEEDSARYTFLTTTFKRVFGEGREEWEAYLFDRATNKTTMLRKGEEVTITDFEMTVQGIGDDFVEVARPDGTYRIVFERPLVEMVKLPDSAVEPATIEESTEEAETTDSSKDSNAAPPTAPVKESPAESDAKEPVEPVTPQEEKVENPETSEAESTPEPTTPLEAPGPPSAEDGES</sequence>
<dbReference type="AlphaFoldDB" id="A0A517QMK4"/>
<gene>
    <name evidence="4" type="ORF">Mal48_21010</name>
</gene>
<dbReference type="GO" id="GO:0005509">
    <property type="term" value="F:calcium ion binding"/>
    <property type="evidence" value="ECO:0007669"/>
    <property type="project" value="InterPro"/>
</dbReference>
<dbReference type="EMBL" id="CP036267">
    <property type="protein sequence ID" value="QDT32853.1"/>
    <property type="molecule type" value="Genomic_DNA"/>
</dbReference>
<evidence type="ECO:0000256" key="2">
    <source>
        <dbReference type="SAM" id="Phobius"/>
    </source>
</evidence>
<name>A0A517QMK4_9PLAN</name>
<dbReference type="GO" id="GO:0016020">
    <property type="term" value="C:membrane"/>
    <property type="evidence" value="ECO:0007669"/>
    <property type="project" value="InterPro"/>
</dbReference>
<evidence type="ECO:0000313" key="5">
    <source>
        <dbReference type="Proteomes" id="UP000315724"/>
    </source>
</evidence>
<keyword evidence="2" id="KW-0812">Transmembrane</keyword>
<dbReference type="InterPro" id="IPR002126">
    <property type="entry name" value="Cadherin-like_dom"/>
</dbReference>
<evidence type="ECO:0000259" key="3">
    <source>
        <dbReference type="PROSITE" id="PS50268"/>
    </source>
</evidence>
<keyword evidence="2" id="KW-1133">Transmembrane helix</keyword>
<evidence type="ECO:0000256" key="1">
    <source>
        <dbReference type="SAM" id="MobiDB-lite"/>
    </source>
</evidence>
<feature type="compositionally biased region" description="Low complexity" evidence="1">
    <location>
        <begin position="619"/>
        <end position="635"/>
    </location>
</feature>
<dbReference type="Proteomes" id="UP000315724">
    <property type="component" value="Chromosome"/>
</dbReference>
<feature type="transmembrane region" description="Helical" evidence="2">
    <location>
        <begin position="7"/>
        <end position="25"/>
    </location>
</feature>
<dbReference type="InterPro" id="IPR013783">
    <property type="entry name" value="Ig-like_fold"/>
</dbReference>
<dbReference type="RefSeq" id="WP_145198432.1">
    <property type="nucleotide sequence ID" value="NZ_CP036267.1"/>
</dbReference>
<accession>A0A517QMK4</accession>
<dbReference type="KEGG" id="tpol:Mal48_21010"/>
<dbReference type="Pfam" id="PF05345">
    <property type="entry name" value="He_PIG"/>
    <property type="match status" value="1"/>
</dbReference>
<dbReference type="InterPro" id="IPR015919">
    <property type="entry name" value="Cadherin-like_sf"/>
</dbReference>
<reference evidence="4 5" key="1">
    <citation type="submission" date="2019-02" db="EMBL/GenBank/DDBJ databases">
        <title>Deep-cultivation of Planctomycetes and their phenomic and genomic characterization uncovers novel biology.</title>
        <authorList>
            <person name="Wiegand S."/>
            <person name="Jogler M."/>
            <person name="Boedeker C."/>
            <person name="Pinto D."/>
            <person name="Vollmers J."/>
            <person name="Rivas-Marin E."/>
            <person name="Kohn T."/>
            <person name="Peeters S.H."/>
            <person name="Heuer A."/>
            <person name="Rast P."/>
            <person name="Oberbeckmann S."/>
            <person name="Bunk B."/>
            <person name="Jeske O."/>
            <person name="Meyerdierks A."/>
            <person name="Storesund J.E."/>
            <person name="Kallscheuer N."/>
            <person name="Luecker S."/>
            <person name="Lage O.M."/>
            <person name="Pohl T."/>
            <person name="Merkel B.J."/>
            <person name="Hornburger P."/>
            <person name="Mueller R.-W."/>
            <person name="Bruemmer F."/>
            <person name="Labrenz M."/>
            <person name="Spormann A.M."/>
            <person name="Op den Camp H."/>
            <person name="Overmann J."/>
            <person name="Amann R."/>
            <person name="Jetten M.S.M."/>
            <person name="Mascher T."/>
            <person name="Medema M.H."/>
            <person name="Devos D.P."/>
            <person name="Kaster A.-K."/>
            <person name="Ovreas L."/>
            <person name="Rohde M."/>
            <person name="Galperin M.Y."/>
            <person name="Jogler C."/>
        </authorList>
    </citation>
    <scope>NUCLEOTIDE SEQUENCE [LARGE SCALE GENOMIC DNA]</scope>
    <source>
        <strain evidence="4 5">Mal48</strain>
    </source>
</reference>
<dbReference type="Gene3D" id="2.60.40.10">
    <property type="entry name" value="Immunoglobulins"/>
    <property type="match status" value="1"/>
</dbReference>
<evidence type="ECO:0000313" key="4">
    <source>
        <dbReference type="EMBL" id="QDT32853.1"/>
    </source>
</evidence>
<dbReference type="PROSITE" id="PS50268">
    <property type="entry name" value="CADHERIN_2"/>
    <property type="match status" value="1"/>
</dbReference>
<dbReference type="OrthoDB" id="213434at2"/>
<dbReference type="CDD" id="cd11304">
    <property type="entry name" value="Cadherin_repeat"/>
    <property type="match status" value="1"/>
</dbReference>
<proteinExistence type="predicted"/>
<feature type="compositionally biased region" description="Basic and acidic residues" evidence="1">
    <location>
        <begin position="596"/>
        <end position="618"/>
    </location>
</feature>
<organism evidence="4 5">
    <name type="scientific">Thalassoglobus polymorphus</name>
    <dbReference type="NCBI Taxonomy" id="2527994"/>
    <lineage>
        <taxon>Bacteria</taxon>
        <taxon>Pseudomonadati</taxon>
        <taxon>Planctomycetota</taxon>
        <taxon>Planctomycetia</taxon>
        <taxon>Planctomycetales</taxon>
        <taxon>Planctomycetaceae</taxon>
        <taxon>Thalassoglobus</taxon>
    </lineage>
</organism>
<dbReference type="GO" id="GO:0007156">
    <property type="term" value="P:homophilic cell adhesion via plasma membrane adhesion molecules"/>
    <property type="evidence" value="ECO:0007669"/>
    <property type="project" value="InterPro"/>
</dbReference>
<keyword evidence="2" id="KW-0472">Membrane</keyword>